<dbReference type="PANTHER" id="PTHR43155:SF2">
    <property type="entry name" value="CYCLIC DI-GMP PHOSPHODIESTERASE PA4108"/>
    <property type="match status" value="1"/>
</dbReference>
<dbReference type="EMBL" id="UOEN01000207">
    <property type="protein sequence ID" value="VAW14199.1"/>
    <property type="molecule type" value="Genomic_DNA"/>
</dbReference>
<dbReference type="Gene3D" id="3.30.450.40">
    <property type="match status" value="1"/>
</dbReference>
<dbReference type="InterPro" id="IPR029016">
    <property type="entry name" value="GAF-like_dom_sf"/>
</dbReference>
<dbReference type="InterPro" id="IPR037522">
    <property type="entry name" value="HD_GYP_dom"/>
</dbReference>
<feature type="non-terminal residue" evidence="2">
    <location>
        <position position="1"/>
    </location>
</feature>
<evidence type="ECO:0000259" key="1">
    <source>
        <dbReference type="PROSITE" id="PS51832"/>
    </source>
</evidence>
<dbReference type="PANTHER" id="PTHR43155">
    <property type="entry name" value="CYCLIC DI-GMP PHOSPHODIESTERASE PA4108-RELATED"/>
    <property type="match status" value="1"/>
</dbReference>
<protein>
    <recommendedName>
        <fullName evidence="1">HD-GYP domain-containing protein</fullName>
    </recommendedName>
</protein>
<dbReference type="Pfam" id="PF13487">
    <property type="entry name" value="HD_5"/>
    <property type="match status" value="1"/>
</dbReference>
<dbReference type="SUPFAM" id="SSF109604">
    <property type="entry name" value="HD-domain/PDEase-like"/>
    <property type="match status" value="1"/>
</dbReference>
<dbReference type="InterPro" id="IPR003607">
    <property type="entry name" value="HD/PDEase_dom"/>
</dbReference>
<dbReference type="PROSITE" id="PS51832">
    <property type="entry name" value="HD_GYP"/>
    <property type="match status" value="1"/>
</dbReference>
<proteinExistence type="predicted"/>
<accession>A0A3B0TPQ3</accession>
<dbReference type="SUPFAM" id="SSF55781">
    <property type="entry name" value="GAF domain-like"/>
    <property type="match status" value="1"/>
</dbReference>
<name>A0A3B0TPQ3_9ZZZZ</name>
<organism evidence="2">
    <name type="scientific">hydrothermal vent metagenome</name>
    <dbReference type="NCBI Taxonomy" id="652676"/>
    <lineage>
        <taxon>unclassified sequences</taxon>
        <taxon>metagenomes</taxon>
        <taxon>ecological metagenomes</taxon>
    </lineage>
</organism>
<sequence>FSGKEKRVLSGFTIFEDHLIGLPLVGDDILGAVFIKRTKKENAFTGFDKEVLSVVTEQSVTAIKNLQLYEAQQKVILGSIEFIGKLIARQDHFSRISHTPVYFRVVKALAEKLGMRGEDLDNLYYASILRDAGAIDVPYNILAKTSQLTPEEFKEIRSQPKKSAELIQPVDFLKPVLPIILYRHEKYDGSGYPSGLKKDQIPLGAAIMAVVDAFEAMVRDRSYRTPLTVVQAIKDLRSNAGTQFDPKVINVFIELSKQKKFRKNLSLTRKQSNE</sequence>
<gene>
    <name evidence="2" type="ORF">MNBD_BACTEROID05-584</name>
</gene>
<dbReference type="CDD" id="cd00077">
    <property type="entry name" value="HDc"/>
    <property type="match status" value="1"/>
</dbReference>
<dbReference type="Gene3D" id="1.10.3210.10">
    <property type="entry name" value="Hypothetical protein af1432"/>
    <property type="match status" value="1"/>
</dbReference>
<evidence type="ECO:0000313" key="2">
    <source>
        <dbReference type="EMBL" id="VAW14199.1"/>
    </source>
</evidence>
<dbReference type="AlphaFoldDB" id="A0A3B0TPQ3"/>
<reference evidence="2" key="1">
    <citation type="submission" date="2018-06" db="EMBL/GenBank/DDBJ databases">
        <authorList>
            <person name="Zhirakovskaya E."/>
        </authorList>
    </citation>
    <scope>NUCLEOTIDE SEQUENCE</scope>
</reference>
<feature type="domain" description="HD-GYP" evidence="1">
    <location>
        <begin position="72"/>
        <end position="268"/>
    </location>
</feature>